<dbReference type="InterPro" id="IPR001584">
    <property type="entry name" value="Integrase_cat-core"/>
</dbReference>
<dbReference type="GO" id="GO:0015074">
    <property type="term" value="P:DNA integration"/>
    <property type="evidence" value="ECO:0007669"/>
    <property type="project" value="InterPro"/>
</dbReference>
<dbReference type="Proteomes" id="UP000239759">
    <property type="component" value="Unassembled WGS sequence"/>
</dbReference>
<comment type="caution">
    <text evidence="2">The sequence shown here is derived from an EMBL/GenBank/DDBJ whole genome shotgun (WGS) entry which is preliminary data.</text>
</comment>
<reference evidence="2 3" key="1">
    <citation type="submission" date="2018-02" db="EMBL/GenBank/DDBJ databases">
        <title>Comparative analysis of genomes of three Brevibacillus laterosporus strains producers of potent antimicrobials isolated from silage.</title>
        <authorList>
            <person name="Kojic M."/>
            <person name="Miljkovic M."/>
            <person name="Studholme D."/>
            <person name="Filipic B."/>
        </authorList>
    </citation>
    <scope>NUCLEOTIDE SEQUENCE [LARGE SCALE GENOMIC DNA]</scope>
    <source>
        <strain evidence="2 3">BGSP11</strain>
    </source>
</reference>
<sequence length="53" mass="6286">MSRRGNCLDNASIESFFSHLKTEALYPYDIRDLQDAQRRIKITFIFTTKNVFN</sequence>
<accession>A0AAP8QAC7</accession>
<evidence type="ECO:0000259" key="1">
    <source>
        <dbReference type="Pfam" id="PF13683"/>
    </source>
</evidence>
<dbReference type="EMBL" id="PRKQ01000030">
    <property type="protein sequence ID" value="PPA93155.1"/>
    <property type="molecule type" value="Genomic_DNA"/>
</dbReference>
<dbReference type="Pfam" id="PF13683">
    <property type="entry name" value="rve_3"/>
    <property type="match status" value="1"/>
</dbReference>
<organism evidence="2 3">
    <name type="scientific">Brevibacillus laterosporus</name>
    <name type="common">Bacillus laterosporus</name>
    <dbReference type="NCBI Taxonomy" id="1465"/>
    <lineage>
        <taxon>Bacteria</taxon>
        <taxon>Bacillati</taxon>
        <taxon>Bacillota</taxon>
        <taxon>Bacilli</taxon>
        <taxon>Bacillales</taxon>
        <taxon>Paenibacillaceae</taxon>
        <taxon>Brevibacillus</taxon>
    </lineage>
</organism>
<evidence type="ECO:0000313" key="3">
    <source>
        <dbReference type="Proteomes" id="UP000239759"/>
    </source>
</evidence>
<dbReference type="RefSeq" id="WP_104033058.1">
    <property type="nucleotide sequence ID" value="NZ_PRKQ01000030.1"/>
</dbReference>
<evidence type="ECO:0000313" key="2">
    <source>
        <dbReference type="EMBL" id="PPA93155.1"/>
    </source>
</evidence>
<gene>
    <name evidence="2" type="ORF">C4A77_20070</name>
</gene>
<feature type="domain" description="Integrase catalytic" evidence="1">
    <location>
        <begin position="1"/>
        <end position="41"/>
    </location>
</feature>
<protein>
    <recommendedName>
        <fullName evidence="1">Integrase catalytic domain-containing protein</fullName>
    </recommendedName>
</protein>
<dbReference type="AlphaFoldDB" id="A0AAP8QAC7"/>
<name>A0AAP8QAC7_BRELA</name>
<proteinExistence type="predicted"/>